<accession>A0A167BCX3</accession>
<keyword evidence="2" id="KW-0378">Hydrolase</keyword>
<evidence type="ECO:0000313" key="3">
    <source>
        <dbReference type="EMBL" id="KZN46388.1"/>
    </source>
</evidence>
<evidence type="ECO:0000256" key="2">
    <source>
        <dbReference type="ARBA" id="ARBA00022801"/>
    </source>
</evidence>
<name>A0A167BCX3_9GAMM</name>
<dbReference type="OrthoDB" id="9799036at2"/>
<sequence length="141" mass="16277">MQEFFEKFAINTKINVVWGEMDALGHVNNVSYFRYFETARIDFLKQTGLLSILSEPSHSPVLRDTYAQYKRPITFPDILYIGTYITDIKEDRFTMRYEALSETQQAICTTGYATVVMFNMKTGQKAAIPGDMLATLKQYEI</sequence>
<dbReference type="CDD" id="cd00586">
    <property type="entry name" value="4HBT"/>
    <property type="match status" value="1"/>
</dbReference>
<comment type="similarity">
    <text evidence="1">Belongs to the 4-hydroxybenzoyl-CoA thioesterase family.</text>
</comment>
<dbReference type="InterPro" id="IPR050563">
    <property type="entry name" value="4-hydroxybenzoyl-CoA_TE"/>
</dbReference>
<reference evidence="3 4" key="1">
    <citation type="submission" date="2013-07" db="EMBL/GenBank/DDBJ databases">
        <title>Comparative Genomic and Metabolomic Analysis of Twelve Strains of Pseudoalteromonas luteoviolacea.</title>
        <authorList>
            <person name="Vynne N.G."/>
            <person name="Mansson M."/>
            <person name="Gram L."/>
        </authorList>
    </citation>
    <scope>NUCLEOTIDE SEQUENCE [LARGE SCALE GENOMIC DNA]</scope>
    <source>
        <strain evidence="3 4">NCIMB 1942</strain>
    </source>
</reference>
<evidence type="ECO:0000256" key="1">
    <source>
        <dbReference type="ARBA" id="ARBA00005953"/>
    </source>
</evidence>
<dbReference type="Gene3D" id="3.10.129.10">
    <property type="entry name" value="Hotdog Thioesterase"/>
    <property type="match status" value="1"/>
</dbReference>
<dbReference type="PATRIC" id="fig|1365253.3.peg.3094"/>
<protein>
    <submittedName>
        <fullName evidence="3">Thioesterase</fullName>
    </submittedName>
</protein>
<dbReference type="EMBL" id="AUXT01000171">
    <property type="protein sequence ID" value="KZN46388.1"/>
    <property type="molecule type" value="Genomic_DNA"/>
</dbReference>
<dbReference type="PANTHER" id="PTHR31793">
    <property type="entry name" value="4-HYDROXYBENZOYL-COA THIOESTERASE FAMILY MEMBER"/>
    <property type="match status" value="1"/>
</dbReference>
<dbReference type="SUPFAM" id="SSF54637">
    <property type="entry name" value="Thioesterase/thiol ester dehydrase-isomerase"/>
    <property type="match status" value="1"/>
</dbReference>
<dbReference type="GO" id="GO:0047617">
    <property type="term" value="F:fatty acyl-CoA hydrolase activity"/>
    <property type="evidence" value="ECO:0007669"/>
    <property type="project" value="TreeGrafter"/>
</dbReference>
<dbReference type="Proteomes" id="UP000076587">
    <property type="component" value="Unassembled WGS sequence"/>
</dbReference>
<evidence type="ECO:0000313" key="4">
    <source>
        <dbReference type="Proteomes" id="UP000076587"/>
    </source>
</evidence>
<proteinExistence type="inferred from homology"/>
<gene>
    <name evidence="3" type="ORF">N482_12860</name>
</gene>
<dbReference type="RefSeq" id="WP_063377642.1">
    <property type="nucleotide sequence ID" value="NZ_AUXT01000171.1"/>
</dbReference>
<dbReference type="Pfam" id="PF13279">
    <property type="entry name" value="4HBT_2"/>
    <property type="match status" value="1"/>
</dbReference>
<dbReference type="InterPro" id="IPR029069">
    <property type="entry name" value="HotDog_dom_sf"/>
</dbReference>
<dbReference type="PANTHER" id="PTHR31793:SF40">
    <property type="entry name" value="ACYL-COA THIOESTER HYDROLASE, YBGC_YBAW FAMILY"/>
    <property type="match status" value="1"/>
</dbReference>
<dbReference type="PIRSF" id="PIRSF003230">
    <property type="entry name" value="YbgC"/>
    <property type="match status" value="1"/>
</dbReference>
<comment type="caution">
    <text evidence="3">The sequence shown here is derived from an EMBL/GenBank/DDBJ whole genome shotgun (WGS) entry which is preliminary data.</text>
</comment>
<organism evidence="3 4">
    <name type="scientific">Pseudoalteromonas luteoviolacea NCIMB 1942</name>
    <dbReference type="NCBI Taxonomy" id="1365253"/>
    <lineage>
        <taxon>Bacteria</taxon>
        <taxon>Pseudomonadati</taxon>
        <taxon>Pseudomonadota</taxon>
        <taxon>Gammaproteobacteria</taxon>
        <taxon>Alteromonadales</taxon>
        <taxon>Pseudoalteromonadaceae</taxon>
        <taxon>Pseudoalteromonas</taxon>
    </lineage>
</organism>
<dbReference type="InterPro" id="IPR006684">
    <property type="entry name" value="YbgC/YbaW"/>
</dbReference>
<dbReference type="AlphaFoldDB" id="A0A167BCX3"/>